<accession>A0A3D8PQ89</accession>
<reference evidence="3" key="1">
    <citation type="submission" date="2017-11" db="EMBL/GenBank/DDBJ databases">
        <authorList>
            <person name="Zhu W."/>
        </authorList>
    </citation>
    <scope>NUCLEOTIDE SEQUENCE [LARGE SCALE GENOMIC DNA]</scope>
    <source>
        <strain evidence="3">CAU 1051</strain>
    </source>
</reference>
<gene>
    <name evidence="2" type="ORF">CWR45_10290</name>
</gene>
<feature type="transmembrane region" description="Helical" evidence="1">
    <location>
        <begin position="12"/>
        <end position="30"/>
    </location>
</feature>
<dbReference type="EMBL" id="PIOD01000011">
    <property type="protein sequence ID" value="RDW17717.1"/>
    <property type="molecule type" value="Genomic_DNA"/>
</dbReference>
<sequence>MLKYKFNASIITYWISCFIVFYTVTYFGIFNTDFQSTESVTGSFLIVAYLIFLGIFFFSIQFHYLFNY</sequence>
<evidence type="ECO:0000313" key="2">
    <source>
        <dbReference type="EMBL" id="RDW17717.1"/>
    </source>
</evidence>
<keyword evidence="1" id="KW-1133">Transmembrane helix</keyword>
<comment type="caution">
    <text evidence="2">The sequence shown here is derived from an EMBL/GenBank/DDBJ whole genome shotgun (WGS) entry which is preliminary data.</text>
</comment>
<keyword evidence="1" id="KW-0472">Membrane</keyword>
<organism evidence="2 3">
    <name type="scientific">Oceanobacillus chungangensis</name>
    <dbReference type="NCBI Taxonomy" id="1229152"/>
    <lineage>
        <taxon>Bacteria</taxon>
        <taxon>Bacillati</taxon>
        <taxon>Bacillota</taxon>
        <taxon>Bacilli</taxon>
        <taxon>Bacillales</taxon>
        <taxon>Bacillaceae</taxon>
        <taxon>Oceanobacillus</taxon>
    </lineage>
</organism>
<evidence type="ECO:0000313" key="3">
    <source>
        <dbReference type="Proteomes" id="UP000256520"/>
    </source>
</evidence>
<dbReference type="AlphaFoldDB" id="A0A3D8PQ89"/>
<name>A0A3D8PQ89_9BACI</name>
<proteinExistence type="predicted"/>
<keyword evidence="1" id="KW-0812">Transmembrane</keyword>
<protein>
    <submittedName>
        <fullName evidence="2">Uncharacterized protein</fullName>
    </submittedName>
</protein>
<feature type="transmembrane region" description="Helical" evidence="1">
    <location>
        <begin position="42"/>
        <end position="66"/>
    </location>
</feature>
<dbReference type="Proteomes" id="UP000256520">
    <property type="component" value="Unassembled WGS sequence"/>
</dbReference>
<keyword evidence="3" id="KW-1185">Reference proteome</keyword>
<evidence type="ECO:0000256" key="1">
    <source>
        <dbReference type="SAM" id="Phobius"/>
    </source>
</evidence>